<dbReference type="GO" id="GO:0006310">
    <property type="term" value="P:DNA recombination"/>
    <property type="evidence" value="ECO:0007669"/>
    <property type="project" value="UniProtKB-KW"/>
</dbReference>
<keyword evidence="5 6" id="KW-0269">Exonuclease</keyword>
<dbReference type="InterPro" id="IPR050535">
    <property type="entry name" value="DNA_Repair-Maintenance_Comp"/>
</dbReference>
<keyword evidence="3 6" id="KW-0540">Nuclease</keyword>
<evidence type="ECO:0000256" key="5">
    <source>
        <dbReference type="ARBA" id="ARBA00022839"/>
    </source>
</evidence>
<dbReference type="InterPro" id="IPR041796">
    <property type="entry name" value="Mre11_N"/>
</dbReference>
<keyword evidence="6" id="KW-0255">Endonuclease</keyword>
<dbReference type="SUPFAM" id="SSF56300">
    <property type="entry name" value="Metallo-dependent phosphatases"/>
    <property type="match status" value="1"/>
</dbReference>
<evidence type="ECO:0000256" key="3">
    <source>
        <dbReference type="ARBA" id="ARBA00022722"/>
    </source>
</evidence>
<evidence type="ECO:0000313" key="9">
    <source>
        <dbReference type="Proteomes" id="UP000824081"/>
    </source>
</evidence>
<dbReference type="GO" id="GO:0008408">
    <property type="term" value="F:3'-5' exonuclease activity"/>
    <property type="evidence" value="ECO:0007669"/>
    <property type="project" value="InterPro"/>
</dbReference>
<organism evidence="8 9">
    <name type="scientific">Candidatus Scatosoma pullistercoris</name>
    <dbReference type="NCBI Taxonomy" id="2840934"/>
    <lineage>
        <taxon>Bacteria</taxon>
        <taxon>Bacillati</taxon>
        <taxon>Bacillota</taxon>
        <taxon>Clostridia</taxon>
        <taxon>Candidatus Scatosoma</taxon>
    </lineage>
</organism>
<comment type="similarity">
    <text evidence="1 6">Belongs to the SbcD family.</text>
</comment>
<proteinExistence type="inferred from homology"/>
<dbReference type="PANTHER" id="PTHR30337:SF0">
    <property type="entry name" value="NUCLEASE SBCCD SUBUNIT D"/>
    <property type="match status" value="1"/>
</dbReference>
<comment type="caution">
    <text evidence="8">The sequence shown here is derived from an EMBL/GenBank/DDBJ whole genome shotgun (WGS) entry which is preliminary data.</text>
</comment>
<dbReference type="Proteomes" id="UP000824081">
    <property type="component" value="Unassembled WGS sequence"/>
</dbReference>
<evidence type="ECO:0000256" key="4">
    <source>
        <dbReference type="ARBA" id="ARBA00022801"/>
    </source>
</evidence>
<comment type="function">
    <text evidence="6">SbcCD cleaves DNA hairpin structures. These structures can inhibit DNA replication and are intermediates in certain DNA recombination reactions. The complex acts as a 3'-&gt;5' double strand exonuclease that can open hairpins. It also has a 5' single-strand endonuclease activity.</text>
</comment>
<dbReference type="Gene3D" id="3.60.21.10">
    <property type="match status" value="1"/>
</dbReference>
<accession>A0A9D1MFW8</accession>
<dbReference type="InterPro" id="IPR029052">
    <property type="entry name" value="Metallo-depent_PP-like"/>
</dbReference>
<dbReference type="InterPro" id="IPR004843">
    <property type="entry name" value="Calcineurin-like_PHP"/>
</dbReference>
<dbReference type="InterPro" id="IPR004593">
    <property type="entry name" value="SbcD"/>
</dbReference>
<evidence type="ECO:0000256" key="6">
    <source>
        <dbReference type="RuleBase" id="RU363069"/>
    </source>
</evidence>
<dbReference type="NCBIfam" id="TIGR00619">
    <property type="entry name" value="sbcd"/>
    <property type="match status" value="1"/>
</dbReference>
<keyword evidence="4 6" id="KW-0378">Hydrolase</keyword>
<dbReference type="CDD" id="cd00840">
    <property type="entry name" value="MPP_Mre11_N"/>
    <property type="match status" value="1"/>
</dbReference>
<dbReference type="Pfam" id="PF00149">
    <property type="entry name" value="Metallophos"/>
    <property type="match status" value="1"/>
</dbReference>
<reference evidence="8" key="1">
    <citation type="submission" date="2020-10" db="EMBL/GenBank/DDBJ databases">
        <authorList>
            <person name="Gilroy R."/>
        </authorList>
    </citation>
    <scope>NUCLEOTIDE SEQUENCE</scope>
    <source>
        <strain evidence="8">11687</strain>
    </source>
</reference>
<reference evidence="8" key="2">
    <citation type="journal article" date="2021" name="PeerJ">
        <title>Extensive microbial diversity within the chicken gut microbiome revealed by metagenomics and culture.</title>
        <authorList>
            <person name="Gilroy R."/>
            <person name="Ravi A."/>
            <person name="Getino M."/>
            <person name="Pursley I."/>
            <person name="Horton D.L."/>
            <person name="Alikhan N.F."/>
            <person name="Baker D."/>
            <person name="Gharbi K."/>
            <person name="Hall N."/>
            <person name="Watson M."/>
            <person name="Adriaenssens E.M."/>
            <person name="Foster-Nyarko E."/>
            <person name="Jarju S."/>
            <person name="Secka A."/>
            <person name="Antonio M."/>
            <person name="Oren A."/>
            <person name="Chaudhuri R.R."/>
            <person name="La Ragione R."/>
            <person name="Hildebrand F."/>
            <person name="Pallen M.J."/>
        </authorList>
    </citation>
    <scope>NUCLEOTIDE SEQUENCE</scope>
    <source>
        <strain evidence="8">11687</strain>
    </source>
</reference>
<dbReference type="GO" id="GO:0004519">
    <property type="term" value="F:endonuclease activity"/>
    <property type="evidence" value="ECO:0007669"/>
    <property type="project" value="UniProtKB-KW"/>
</dbReference>
<comment type="subunit">
    <text evidence="6">Heterodimer of SbcC and SbcD.</text>
</comment>
<dbReference type="EMBL" id="DVMZ01000131">
    <property type="protein sequence ID" value="HIU59414.1"/>
    <property type="molecule type" value="Genomic_DNA"/>
</dbReference>
<sequence length="385" mass="42640">MRILHTSDWHIGKRLMGRDRLDEQAAVLDEIVRICETEKVELVLVAGDIFDTYLPSAEAEDLFFSKIRAVAGEDRAVLIISGNHDDGVRLSASAPLSEELGIYIVGNARKPLPCSSSRRVRPVSSGMGWAVFANDRDEKVFVNTLPYPNEARFKEEKSDLPFAERMKKWIAEGEAGNTQHLPSVFLSHIFVAGGVTSESEREIDLGGARAVPLDALPPSDYIALGHLHKRQHMGRGNCYYSGSPLRYSFDEADGEKGVKLFDLTARGVENLRDVPLMSGRRLVRLEADSPARGEELLDLYPDALAELRLHLSSPLTSAESSALSAHSNLVSLIAEVNSAETLGFESRKGLSDSELFGEFYRLQYGEPPKEELRTLFLSVLREAEK</sequence>
<protein>
    <recommendedName>
        <fullName evidence="2 6">Nuclease SbcCD subunit D</fullName>
    </recommendedName>
</protein>
<evidence type="ECO:0000313" key="8">
    <source>
        <dbReference type="EMBL" id="HIU59414.1"/>
    </source>
</evidence>
<feature type="domain" description="Calcineurin-like phosphoesterase" evidence="7">
    <location>
        <begin position="1"/>
        <end position="229"/>
    </location>
</feature>
<name>A0A9D1MFW8_9FIRM</name>
<evidence type="ECO:0000259" key="7">
    <source>
        <dbReference type="Pfam" id="PF00149"/>
    </source>
</evidence>
<keyword evidence="6" id="KW-0233">DNA recombination</keyword>
<gene>
    <name evidence="6 8" type="primary">sbcD</name>
    <name evidence="8" type="ORF">IAC57_04850</name>
</gene>
<dbReference type="PANTHER" id="PTHR30337">
    <property type="entry name" value="COMPONENT OF ATP-DEPENDENT DSDNA EXONUCLEASE"/>
    <property type="match status" value="1"/>
</dbReference>
<evidence type="ECO:0000256" key="2">
    <source>
        <dbReference type="ARBA" id="ARBA00013365"/>
    </source>
</evidence>
<keyword evidence="6" id="KW-0235">DNA replication</keyword>
<dbReference type="GO" id="GO:0006260">
    <property type="term" value="P:DNA replication"/>
    <property type="evidence" value="ECO:0007669"/>
    <property type="project" value="UniProtKB-KW"/>
</dbReference>
<evidence type="ECO:0000256" key="1">
    <source>
        <dbReference type="ARBA" id="ARBA00010555"/>
    </source>
</evidence>
<dbReference type="AlphaFoldDB" id="A0A9D1MFW8"/>